<dbReference type="Proteomes" id="UP000248961">
    <property type="component" value="Unassembled WGS sequence"/>
</dbReference>
<accession>A0A395IBP6</accession>
<dbReference type="EMBL" id="KZ824267">
    <property type="protein sequence ID" value="RAL17466.1"/>
    <property type="molecule type" value="Genomic_DNA"/>
</dbReference>
<evidence type="ECO:0000259" key="1">
    <source>
        <dbReference type="Pfam" id="PF00149"/>
    </source>
</evidence>
<name>A0A395IBP6_ASPHC</name>
<dbReference type="GeneID" id="37203101"/>
<protein>
    <submittedName>
        <fullName evidence="2">Metallo-dependent phosphatase</fullName>
    </submittedName>
</protein>
<dbReference type="PANTHER" id="PTHR12905:SF28">
    <property type="entry name" value="RHAMNOGALACTURONATE LYASE C-RELATED"/>
    <property type="match status" value="1"/>
</dbReference>
<dbReference type="AlphaFoldDB" id="A0A395IBP6"/>
<gene>
    <name evidence="2" type="ORF">BO97DRAFT_447876</name>
</gene>
<dbReference type="OrthoDB" id="630188at2759"/>
<keyword evidence="3" id="KW-1185">Reference proteome</keyword>
<dbReference type="PANTHER" id="PTHR12905">
    <property type="entry name" value="METALLOPHOSPHOESTERASE"/>
    <property type="match status" value="1"/>
</dbReference>
<dbReference type="SUPFAM" id="SSF56300">
    <property type="entry name" value="Metallo-dependent phosphatases"/>
    <property type="match status" value="1"/>
</dbReference>
<organism evidence="2 3">
    <name type="scientific">Aspergillus homomorphus (strain CBS 101889)</name>
    <dbReference type="NCBI Taxonomy" id="1450537"/>
    <lineage>
        <taxon>Eukaryota</taxon>
        <taxon>Fungi</taxon>
        <taxon>Dikarya</taxon>
        <taxon>Ascomycota</taxon>
        <taxon>Pezizomycotina</taxon>
        <taxon>Eurotiomycetes</taxon>
        <taxon>Eurotiomycetidae</taxon>
        <taxon>Eurotiales</taxon>
        <taxon>Aspergillaceae</taxon>
        <taxon>Aspergillus</taxon>
        <taxon>Aspergillus subgen. Circumdati</taxon>
    </lineage>
</organism>
<dbReference type="InterPro" id="IPR029052">
    <property type="entry name" value="Metallo-depent_PP-like"/>
</dbReference>
<proteinExistence type="predicted"/>
<dbReference type="VEuPathDB" id="FungiDB:BO97DRAFT_447876"/>
<evidence type="ECO:0000313" key="3">
    <source>
        <dbReference type="Proteomes" id="UP000248961"/>
    </source>
</evidence>
<dbReference type="Gene3D" id="3.60.21.10">
    <property type="match status" value="1"/>
</dbReference>
<dbReference type="RefSeq" id="XP_025556620.1">
    <property type="nucleotide sequence ID" value="XM_025698812.1"/>
</dbReference>
<dbReference type="CDD" id="cd07379">
    <property type="entry name" value="MPP_239FB"/>
    <property type="match status" value="1"/>
</dbReference>
<feature type="domain" description="Calcineurin-like phosphoesterase" evidence="1">
    <location>
        <begin position="57"/>
        <end position="237"/>
    </location>
</feature>
<reference evidence="2 3" key="1">
    <citation type="submission" date="2018-02" db="EMBL/GenBank/DDBJ databases">
        <title>The genomes of Aspergillus section Nigri reveals drivers in fungal speciation.</title>
        <authorList>
            <consortium name="DOE Joint Genome Institute"/>
            <person name="Vesth T.C."/>
            <person name="Nybo J."/>
            <person name="Theobald S."/>
            <person name="Brandl J."/>
            <person name="Frisvad J.C."/>
            <person name="Nielsen K.F."/>
            <person name="Lyhne E.K."/>
            <person name="Kogle M.E."/>
            <person name="Kuo A."/>
            <person name="Riley R."/>
            <person name="Clum A."/>
            <person name="Nolan M."/>
            <person name="Lipzen A."/>
            <person name="Salamov A."/>
            <person name="Henrissat B."/>
            <person name="Wiebenga A."/>
            <person name="De vries R.P."/>
            <person name="Grigoriev I.V."/>
            <person name="Mortensen U.H."/>
            <person name="Andersen M.R."/>
            <person name="Baker S.E."/>
        </authorList>
    </citation>
    <scope>NUCLEOTIDE SEQUENCE [LARGE SCALE GENOMIC DNA]</scope>
    <source>
        <strain evidence="2 3">CBS 101889</strain>
    </source>
</reference>
<dbReference type="InterPro" id="IPR051693">
    <property type="entry name" value="UPF0046_metallophosphoest"/>
</dbReference>
<evidence type="ECO:0000313" key="2">
    <source>
        <dbReference type="EMBL" id="RAL17466.1"/>
    </source>
</evidence>
<sequence length="314" mass="35163">MPSSRASGLEALLNRPEQKSFLQRFLRSPIKSTAQLLHRTFALPPPNSPKNSPPIHIVCISDTHNTQPRLPDGDILIHAGDLTQSGTPQELSTQIEWLHAQPHRHKIVIAGNHELCLDNQKPTKNPPSVDWKSITYLGNTATELEFRDDSHKGMRRVKVFGSPWTPKHGNWAFQYMRTEVEFWERTVDVPRETDILVTHGPPRGHLDVGGLGCPLLLRRLWGLEGRPRLHVFGHVHGGYGVAMAGWDSFQRVYEGVMEGTEGVVGLVKMLGFGVWRALNAYFGKYEQGVTVMVNAAVVGGVRDEKRREALCITL</sequence>
<dbReference type="InterPro" id="IPR004843">
    <property type="entry name" value="Calcineurin-like_PHP"/>
</dbReference>
<dbReference type="GO" id="GO:0016787">
    <property type="term" value="F:hydrolase activity"/>
    <property type="evidence" value="ECO:0007669"/>
    <property type="project" value="InterPro"/>
</dbReference>
<dbReference type="Pfam" id="PF00149">
    <property type="entry name" value="Metallophos"/>
    <property type="match status" value="1"/>
</dbReference>